<gene>
    <name evidence="4" type="ORF">OH76DRAFT_983042</name>
</gene>
<dbReference type="InterPro" id="IPR001680">
    <property type="entry name" value="WD40_rpt"/>
</dbReference>
<feature type="repeat" description="WD" evidence="3">
    <location>
        <begin position="271"/>
        <end position="312"/>
    </location>
</feature>
<dbReference type="InterPro" id="IPR019775">
    <property type="entry name" value="WD40_repeat_CS"/>
</dbReference>
<dbReference type="InterPro" id="IPR020472">
    <property type="entry name" value="WD40_PAC1"/>
</dbReference>
<dbReference type="Gene3D" id="2.130.10.10">
    <property type="entry name" value="YVTN repeat-like/Quinoprotein amine dehydrogenase"/>
    <property type="match status" value="2"/>
</dbReference>
<accession>A0A371DQ55</accession>
<keyword evidence="1 3" id="KW-0853">WD repeat</keyword>
<keyword evidence="5" id="KW-1185">Reference proteome</keyword>
<dbReference type="AlphaFoldDB" id="A0A371DQ55"/>
<evidence type="ECO:0000256" key="1">
    <source>
        <dbReference type="ARBA" id="ARBA00022574"/>
    </source>
</evidence>
<dbReference type="SUPFAM" id="SSF50978">
    <property type="entry name" value="WD40 repeat-like"/>
    <property type="match status" value="1"/>
</dbReference>
<dbReference type="InterPro" id="IPR051510">
    <property type="entry name" value="SKI8"/>
</dbReference>
<sequence length="355" mass="37231">MSLAFLHAHDGAEPHTDAVWGVCWTNADTVLSISADGTIKQWDSISGQVSRSRPPHTLGIVSLSVDPSGKQALYNTLEGLTCLWDLEDGEVKGSFESYARAAGGESTEPCTCIYLYLVYASLTAPAINLAHILETLGAHIAWSVSLNPRGGTYASTGGSGNVTIHSAETPTFGERRATLTSGRSKFGMFCKHSPDGSRVAMSTDAGQIFVFDIASSSIQAAYSSHAMAVRSLAWSADSNLLLSASEDKRLILHDVRASPSGKAGSGAVATFSGHSSWVLSTDISPDGRLAVSGSADKTTKVWDIGARAAVSTVQDQGEVWSVSWRPKPPAHGTAGAYVTGGEDGLVRWWRSAGAG</sequence>
<feature type="repeat" description="WD" evidence="3">
    <location>
        <begin position="222"/>
        <end position="263"/>
    </location>
</feature>
<feature type="repeat" description="WD" evidence="3">
    <location>
        <begin position="12"/>
        <end position="52"/>
    </location>
</feature>
<dbReference type="GO" id="GO:0032991">
    <property type="term" value="C:protein-containing complex"/>
    <property type="evidence" value="ECO:0007669"/>
    <property type="project" value="UniProtKB-ARBA"/>
</dbReference>
<proteinExistence type="predicted"/>
<evidence type="ECO:0000256" key="2">
    <source>
        <dbReference type="ARBA" id="ARBA00022737"/>
    </source>
</evidence>
<organism evidence="4 5">
    <name type="scientific">Lentinus brumalis</name>
    <dbReference type="NCBI Taxonomy" id="2498619"/>
    <lineage>
        <taxon>Eukaryota</taxon>
        <taxon>Fungi</taxon>
        <taxon>Dikarya</taxon>
        <taxon>Basidiomycota</taxon>
        <taxon>Agaricomycotina</taxon>
        <taxon>Agaricomycetes</taxon>
        <taxon>Polyporales</taxon>
        <taxon>Polyporaceae</taxon>
        <taxon>Lentinus</taxon>
    </lineage>
</organism>
<reference evidence="4 5" key="1">
    <citation type="journal article" date="2018" name="Biotechnol. Biofuels">
        <title>Integrative visual omics of the white-rot fungus Polyporus brumalis exposes the biotechnological potential of its oxidative enzymes for delignifying raw plant biomass.</title>
        <authorList>
            <person name="Miyauchi S."/>
            <person name="Rancon A."/>
            <person name="Drula E."/>
            <person name="Hage H."/>
            <person name="Chaduli D."/>
            <person name="Favel A."/>
            <person name="Grisel S."/>
            <person name="Henrissat B."/>
            <person name="Herpoel-Gimbert I."/>
            <person name="Ruiz-Duenas F.J."/>
            <person name="Chevret D."/>
            <person name="Hainaut M."/>
            <person name="Lin J."/>
            <person name="Wang M."/>
            <person name="Pangilinan J."/>
            <person name="Lipzen A."/>
            <person name="Lesage-Meessen L."/>
            <person name="Navarro D."/>
            <person name="Riley R."/>
            <person name="Grigoriev I.V."/>
            <person name="Zhou S."/>
            <person name="Raouche S."/>
            <person name="Rosso M.N."/>
        </authorList>
    </citation>
    <scope>NUCLEOTIDE SEQUENCE [LARGE SCALE GENOMIC DNA]</scope>
    <source>
        <strain evidence="4 5">BRFM 1820</strain>
    </source>
</reference>
<dbReference type="SMART" id="SM00320">
    <property type="entry name" value="WD40"/>
    <property type="match status" value="7"/>
</dbReference>
<dbReference type="Proteomes" id="UP000256964">
    <property type="component" value="Unassembled WGS sequence"/>
</dbReference>
<dbReference type="InterPro" id="IPR036322">
    <property type="entry name" value="WD40_repeat_dom_sf"/>
</dbReference>
<dbReference type="GO" id="GO:0005634">
    <property type="term" value="C:nucleus"/>
    <property type="evidence" value="ECO:0007669"/>
    <property type="project" value="TreeGrafter"/>
</dbReference>
<evidence type="ECO:0000313" key="5">
    <source>
        <dbReference type="Proteomes" id="UP000256964"/>
    </source>
</evidence>
<dbReference type="STRING" id="139420.A0A371DQ55"/>
<dbReference type="PROSITE" id="PS50294">
    <property type="entry name" value="WD_REPEATS_REGION"/>
    <property type="match status" value="1"/>
</dbReference>
<dbReference type="PROSITE" id="PS50082">
    <property type="entry name" value="WD_REPEATS_2"/>
    <property type="match status" value="3"/>
</dbReference>
<evidence type="ECO:0000256" key="3">
    <source>
        <dbReference type="PROSITE-ProRule" id="PRU00221"/>
    </source>
</evidence>
<dbReference type="EMBL" id="KZ857384">
    <property type="protein sequence ID" value="RDX54634.1"/>
    <property type="molecule type" value="Genomic_DNA"/>
</dbReference>
<dbReference type="InterPro" id="IPR015943">
    <property type="entry name" value="WD40/YVTN_repeat-like_dom_sf"/>
</dbReference>
<protein>
    <submittedName>
        <fullName evidence="4">WD repeat-containing protein 61</fullName>
    </submittedName>
</protein>
<name>A0A371DQ55_9APHY</name>
<keyword evidence="2" id="KW-0677">Repeat</keyword>
<dbReference type="PANTHER" id="PTHR44090">
    <property type="entry name" value="WD REPEAT-CONTAINING PROTEIN 61"/>
    <property type="match status" value="1"/>
</dbReference>
<evidence type="ECO:0000313" key="4">
    <source>
        <dbReference type="EMBL" id="RDX54634.1"/>
    </source>
</evidence>
<dbReference type="OrthoDB" id="538223at2759"/>
<dbReference type="PROSITE" id="PS00678">
    <property type="entry name" value="WD_REPEATS_1"/>
    <property type="match status" value="1"/>
</dbReference>
<dbReference type="PRINTS" id="PR00320">
    <property type="entry name" value="GPROTEINBRPT"/>
</dbReference>
<dbReference type="Pfam" id="PF00400">
    <property type="entry name" value="WD40"/>
    <property type="match status" value="3"/>
</dbReference>
<dbReference type="PANTHER" id="PTHR44090:SF1">
    <property type="entry name" value="SUPERKILLER COMPLEX PROTEIN 8"/>
    <property type="match status" value="1"/>
</dbReference>